<dbReference type="Proteomes" id="UP000239724">
    <property type="component" value="Unassembled WGS sequence"/>
</dbReference>
<gene>
    <name evidence="2" type="ORF">CCS01_12315</name>
</gene>
<evidence type="ECO:0000259" key="1">
    <source>
        <dbReference type="Pfam" id="PF13672"/>
    </source>
</evidence>
<feature type="domain" description="PPM-type phosphatase" evidence="1">
    <location>
        <begin position="15"/>
        <end position="218"/>
    </location>
</feature>
<name>A0A2S6NHQ7_RHOGL</name>
<dbReference type="Gene3D" id="3.60.40.10">
    <property type="entry name" value="PPM-type phosphatase domain"/>
    <property type="match status" value="1"/>
</dbReference>
<dbReference type="InterPro" id="IPR001932">
    <property type="entry name" value="PPM-type_phosphatase-like_dom"/>
</dbReference>
<reference evidence="2 3" key="1">
    <citation type="journal article" date="2018" name="Arch. Microbiol.">
        <title>New insights into the metabolic potential of the phototrophic purple bacterium Rhodopila globiformis DSM 161(T) from its draft genome sequence and evidence for a vanadium-dependent nitrogenase.</title>
        <authorList>
            <person name="Imhoff J.F."/>
            <person name="Rahn T."/>
            <person name="Kunzel S."/>
            <person name="Neulinger S.C."/>
        </authorList>
    </citation>
    <scope>NUCLEOTIDE SEQUENCE [LARGE SCALE GENOMIC DNA]</scope>
    <source>
        <strain evidence="2 3">DSM 161</strain>
    </source>
</reference>
<organism evidence="2 3">
    <name type="scientific">Rhodopila globiformis</name>
    <name type="common">Rhodopseudomonas globiformis</name>
    <dbReference type="NCBI Taxonomy" id="1071"/>
    <lineage>
        <taxon>Bacteria</taxon>
        <taxon>Pseudomonadati</taxon>
        <taxon>Pseudomonadota</taxon>
        <taxon>Alphaproteobacteria</taxon>
        <taxon>Acetobacterales</taxon>
        <taxon>Acetobacteraceae</taxon>
        <taxon>Rhodopila</taxon>
    </lineage>
</organism>
<dbReference type="InterPro" id="IPR036457">
    <property type="entry name" value="PPM-type-like_dom_sf"/>
</dbReference>
<dbReference type="AlphaFoldDB" id="A0A2S6NHQ7"/>
<dbReference type="EMBL" id="NHRY01000128">
    <property type="protein sequence ID" value="PPQ34158.1"/>
    <property type="molecule type" value="Genomic_DNA"/>
</dbReference>
<dbReference type="SUPFAM" id="SSF81606">
    <property type="entry name" value="PP2C-like"/>
    <property type="match status" value="1"/>
</dbReference>
<protein>
    <recommendedName>
        <fullName evidence="1">PPM-type phosphatase domain-containing protein</fullName>
    </recommendedName>
</protein>
<proteinExistence type="predicted"/>
<dbReference type="Pfam" id="PF13672">
    <property type="entry name" value="PP2C_2"/>
    <property type="match status" value="1"/>
</dbReference>
<comment type="caution">
    <text evidence="2">The sequence shown here is derived from an EMBL/GenBank/DDBJ whole genome shotgun (WGS) entry which is preliminary data.</text>
</comment>
<evidence type="ECO:0000313" key="3">
    <source>
        <dbReference type="Proteomes" id="UP000239724"/>
    </source>
</evidence>
<accession>A0A2S6NHQ7</accession>
<sequence>MRTTGMWSVMGASVRGPEHRRHGQPNQDAWLGRLGHGTALAVVCDGLGSRPHSAGGSREACRAVADAVRHWANLPEAPPELLLRLIHALWNMRVHQNGRDESATTCMFAVTMKDRPLLLAQLGDGLVMLKTPAGTTTLEPPSERFGNATTGLGVASDVREWRLHLEPNFTGAASILLATDGVADDLVPEKRAEFLTVLVTKYGLRPAAARSRAIAKQLRDWPTPRHRDDKTVAVLWNDATTEASE</sequence>
<keyword evidence="3" id="KW-1185">Reference proteome</keyword>
<evidence type="ECO:0000313" key="2">
    <source>
        <dbReference type="EMBL" id="PPQ34158.1"/>
    </source>
</evidence>